<gene>
    <name evidence="1" type="ORF">LCGC14_2360780</name>
</gene>
<proteinExistence type="predicted"/>
<evidence type="ECO:0000313" key="1">
    <source>
        <dbReference type="EMBL" id="KKL44929.1"/>
    </source>
</evidence>
<dbReference type="EMBL" id="LAZR01034573">
    <property type="protein sequence ID" value="KKL44929.1"/>
    <property type="molecule type" value="Genomic_DNA"/>
</dbReference>
<reference evidence="1" key="1">
    <citation type="journal article" date="2015" name="Nature">
        <title>Complex archaea that bridge the gap between prokaryotes and eukaryotes.</title>
        <authorList>
            <person name="Spang A."/>
            <person name="Saw J.H."/>
            <person name="Jorgensen S.L."/>
            <person name="Zaremba-Niedzwiedzka K."/>
            <person name="Martijn J."/>
            <person name="Lind A.E."/>
            <person name="van Eijk R."/>
            <person name="Schleper C."/>
            <person name="Guy L."/>
            <person name="Ettema T.J."/>
        </authorList>
    </citation>
    <scope>NUCLEOTIDE SEQUENCE</scope>
</reference>
<organism evidence="1">
    <name type="scientific">marine sediment metagenome</name>
    <dbReference type="NCBI Taxonomy" id="412755"/>
    <lineage>
        <taxon>unclassified sequences</taxon>
        <taxon>metagenomes</taxon>
        <taxon>ecological metagenomes</taxon>
    </lineage>
</organism>
<sequence>LQVDEDPQKIGWCVNGDPTDWVNDGSGSTILRSHSVDPIDELMALVVLTSNVAALFRRRSIMRVLQTGVATNALGFHRWLENLGTESPFSPFEVPGGIMFLGHDKQVYYLTEQGPTPVSQFIQEELESSIGDLGVVEGTYDATTQNYILAVPGLAGSNTAITWLFDFGRMIAEQVLVWQRRTEVMNRLAIAGSKVTFAGADGIVRQFDTANPCGGYWVSPMLNRGNREADYSIVQVILRYQAEAATTLVVEASNDGGVTWTAGNKATLTLAATTKEGRRAVQGFQLGGPDLRFRITFPTDEIVTILSWRADLAERGDLGAE</sequence>
<dbReference type="AlphaFoldDB" id="A0A0F9C6W9"/>
<comment type="caution">
    <text evidence="1">The sequence shown here is derived from an EMBL/GenBank/DDBJ whole genome shotgun (WGS) entry which is preliminary data.</text>
</comment>
<name>A0A0F9C6W9_9ZZZZ</name>
<feature type="non-terminal residue" evidence="1">
    <location>
        <position position="1"/>
    </location>
</feature>
<protein>
    <submittedName>
        <fullName evidence="1">Uncharacterized protein</fullName>
    </submittedName>
</protein>
<accession>A0A0F9C6W9</accession>